<evidence type="ECO:0000313" key="3">
    <source>
        <dbReference type="EMBL" id="QDA30595.1"/>
    </source>
</evidence>
<dbReference type="AlphaFoldDB" id="A0A4Y5SIS4"/>
<dbReference type="PANTHER" id="PTHR35901">
    <property type="entry name" value="RIBONUCLEASE VAPC3"/>
    <property type="match status" value="1"/>
</dbReference>
<dbReference type="CDD" id="cd09873">
    <property type="entry name" value="PIN_Pae0151-like"/>
    <property type="match status" value="1"/>
</dbReference>
<dbReference type="EMBL" id="CP040846">
    <property type="protein sequence ID" value="QDA30595.1"/>
    <property type="molecule type" value="Genomic_DNA"/>
</dbReference>
<dbReference type="InterPro" id="IPR029060">
    <property type="entry name" value="PIN-like_dom_sf"/>
</dbReference>
<dbReference type="OrthoDB" id="99568at2157"/>
<evidence type="ECO:0000259" key="2">
    <source>
        <dbReference type="Pfam" id="PF01850"/>
    </source>
</evidence>
<protein>
    <submittedName>
        <fullName evidence="3">Type II toxin-antitoxin system VapC family toxin</fullName>
    </submittedName>
</protein>
<dbReference type="SUPFAM" id="SSF88723">
    <property type="entry name" value="PIN domain-like"/>
    <property type="match status" value="1"/>
</dbReference>
<gene>
    <name evidence="3" type="ORF">FH039_01760</name>
</gene>
<evidence type="ECO:0000313" key="4">
    <source>
        <dbReference type="Proteomes" id="UP000306007"/>
    </source>
</evidence>
<dbReference type="Gene3D" id="3.40.50.1010">
    <property type="entry name" value="5'-nuclease"/>
    <property type="match status" value="1"/>
</dbReference>
<sequence>MIVVDTSVFIDAIFEYREERTAIARKLFRTLQEAKTQVLEPDVFKIELIGQLVRRMEVQKAMNLYELLIGRVETVNTAKLKEVAFEIALKTGCRAIDSFYISVAHSRNAILVSNDRFQVESALKYGIKAFYLLEEWQELNKLLKNRVG</sequence>
<proteinExistence type="predicted"/>
<dbReference type="PANTHER" id="PTHR35901:SF1">
    <property type="entry name" value="EXONUCLEASE VAPC9"/>
    <property type="match status" value="1"/>
</dbReference>
<accession>A0A4Y5SIS4</accession>
<dbReference type="RefSeq" id="WP_139679984.1">
    <property type="nucleotide sequence ID" value="NZ_CP040846.1"/>
</dbReference>
<name>A0A4Y5SIS4_9EURY</name>
<organism evidence="3 4">
    <name type="scientific">Thermococcus indicus</name>
    <dbReference type="NCBI Taxonomy" id="2586643"/>
    <lineage>
        <taxon>Archaea</taxon>
        <taxon>Methanobacteriati</taxon>
        <taxon>Methanobacteriota</taxon>
        <taxon>Thermococci</taxon>
        <taxon>Thermococcales</taxon>
        <taxon>Thermococcaceae</taxon>
        <taxon>Thermococcus</taxon>
    </lineage>
</organism>
<dbReference type="InterPro" id="IPR044153">
    <property type="entry name" value="PIN_Pae0151-like"/>
</dbReference>
<reference evidence="3 4" key="1">
    <citation type="submission" date="2019-06" db="EMBL/GenBank/DDBJ databases">
        <title>Thermococcus indicus sp. nov., a Fe(III)-reducing hyperthermophilic archaeon isolated from the Onnuri vent field of the Central Indian Ocean ridge.</title>
        <authorList>
            <person name="Lim J.K."/>
            <person name="Kim Y.J."/>
            <person name="Kwon K.K."/>
        </authorList>
    </citation>
    <scope>NUCLEOTIDE SEQUENCE [LARGE SCALE GENOMIC DNA]</scope>
    <source>
        <strain evidence="3 4">IOH1</strain>
    </source>
</reference>
<evidence type="ECO:0000256" key="1">
    <source>
        <dbReference type="ARBA" id="ARBA00022842"/>
    </source>
</evidence>
<dbReference type="Proteomes" id="UP000306007">
    <property type="component" value="Chromosome"/>
</dbReference>
<dbReference type="GeneID" id="40473870"/>
<dbReference type="InterPro" id="IPR002716">
    <property type="entry name" value="PIN_dom"/>
</dbReference>
<keyword evidence="1" id="KW-0460">Magnesium</keyword>
<feature type="domain" description="PIN" evidence="2">
    <location>
        <begin position="2"/>
        <end position="116"/>
    </location>
</feature>
<dbReference type="KEGG" id="tic:FH039_01760"/>
<keyword evidence="4" id="KW-1185">Reference proteome</keyword>
<dbReference type="InterPro" id="IPR051619">
    <property type="entry name" value="TypeII_TA_RNase_PINc/VapC"/>
</dbReference>
<dbReference type="Pfam" id="PF01850">
    <property type="entry name" value="PIN"/>
    <property type="match status" value="1"/>
</dbReference>